<evidence type="ECO:0000313" key="2">
    <source>
        <dbReference type="EMBL" id="CAG6792703.1"/>
    </source>
</evidence>
<feature type="transmembrane region" description="Helical" evidence="1">
    <location>
        <begin position="20"/>
        <end position="43"/>
    </location>
</feature>
<feature type="transmembrane region" description="Helical" evidence="1">
    <location>
        <begin position="64"/>
        <end position="84"/>
    </location>
</feature>
<keyword evidence="1" id="KW-1133">Transmembrane helix</keyword>
<reference evidence="2" key="1">
    <citation type="submission" date="2021-05" db="EMBL/GenBank/DDBJ databases">
        <authorList>
            <person name="Alioto T."/>
            <person name="Alioto T."/>
            <person name="Gomez Garrido J."/>
        </authorList>
    </citation>
    <scope>NUCLEOTIDE SEQUENCE</scope>
</reference>
<sequence>MFILNVFLHVLRFPSFPFSFLHMNVYCVLHYEHVLLYAFIFVLHADRYFQTASYMFPHAREISAYFFSLFISLPSSLRFLSFFLPLSFSLFIYLSSSILSFPFPKFSVSIIILYYRFYRI</sequence>
<dbReference type="EMBL" id="HBUF01682857">
    <property type="protein sequence ID" value="CAG6792703.1"/>
    <property type="molecule type" value="Transcribed_RNA"/>
</dbReference>
<dbReference type="AlphaFoldDB" id="A0A8D9FJ33"/>
<evidence type="ECO:0000256" key="1">
    <source>
        <dbReference type="SAM" id="Phobius"/>
    </source>
</evidence>
<protein>
    <submittedName>
        <fullName evidence="2">Uncharacterized protein</fullName>
    </submittedName>
</protein>
<keyword evidence="1" id="KW-0472">Membrane</keyword>
<keyword evidence="1" id="KW-0812">Transmembrane</keyword>
<feature type="transmembrane region" description="Helical" evidence="1">
    <location>
        <begin position="90"/>
        <end position="115"/>
    </location>
</feature>
<proteinExistence type="predicted"/>
<organism evidence="2">
    <name type="scientific">Cacopsylla melanoneura</name>
    <dbReference type="NCBI Taxonomy" id="428564"/>
    <lineage>
        <taxon>Eukaryota</taxon>
        <taxon>Metazoa</taxon>
        <taxon>Ecdysozoa</taxon>
        <taxon>Arthropoda</taxon>
        <taxon>Hexapoda</taxon>
        <taxon>Insecta</taxon>
        <taxon>Pterygota</taxon>
        <taxon>Neoptera</taxon>
        <taxon>Paraneoptera</taxon>
        <taxon>Hemiptera</taxon>
        <taxon>Sternorrhyncha</taxon>
        <taxon>Psylloidea</taxon>
        <taxon>Psyllidae</taxon>
        <taxon>Psyllinae</taxon>
        <taxon>Cacopsylla</taxon>
    </lineage>
</organism>
<accession>A0A8D9FJ33</accession>
<name>A0A8D9FJ33_9HEMI</name>